<accession>A0A016S9L1</accession>
<evidence type="ECO:0000313" key="1">
    <source>
        <dbReference type="EMBL" id="EYB86969.1"/>
    </source>
</evidence>
<gene>
    <name evidence="1" type="primary">Acey_s0270.g852</name>
    <name evidence="1" type="ORF">Y032_0270g852</name>
</gene>
<organism evidence="1 2">
    <name type="scientific">Ancylostoma ceylanicum</name>
    <dbReference type="NCBI Taxonomy" id="53326"/>
    <lineage>
        <taxon>Eukaryota</taxon>
        <taxon>Metazoa</taxon>
        <taxon>Ecdysozoa</taxon>
        <taxon>Nematoda</taxon>
        <taxon>Chromadorea</taxon>
        <taxon>Rhabditida</taxon>
        <taxon>Rhabditina</taxon>
        <taxon>Rhabditomorpha</taxon>
        <taxon>Strongyloidea</taxon>
        <taxon>Ancylostomatidae</taxon>
        <taxon>Ancylostomatinae</taxon>
        <taxon>Ancylostoma</taxon>
    </lineage>
</organism>
<comment type="caution">
    <text evidence="1">The sequence shown here is derived from an EMBL/GenBank/DDBJ whole genome shotgun (WGS) entry which is preliminary data.</text>
</comment>
<dbReference type="Proteomes" id="UP000024635">
    <property type="component" value="Unassembled WGS sequence"/>
</dbReference>
<name>A0A016S9L1_9BILA</name>
<sequence length="71" mass="7726">MIPMKAEKSVQSLKIAGFSGKRILPGLKAIGKCCTLLERANLPLFPRNLAPEKGSLLRARRGAARSLLLRV</sequence>
<dbReference type="AlphaFoldDB" id="A0A016S9L1"/>
<evidence type="ECO:0000313" key="2">
    <source>
        <dbReference type="Proteomes" id="UP000024635"/>
    </source>
</evidence>
<reference evidence="2" key="1">
    <citation type="journal article" date="2015" name="Nat. Genet.">
        <title>The genome and transcriptome of the zoonotic hookworm Ancylostoma ceylanicum identify infection-specific gene families.</title>
        <authorList>
            <person name="Schwarz E.M."/>
            <person name="Hu Y."/>
            <person name="Antoshechkin I."/>
            <person name="Miller M.M."/>
            <person name="Sternberg P.W."/>
            <person name="Aroian R.V."/>
        </authorList>
    </citation>
    <scope>NUCLEOTIDE SEQUENCE</scope>
    <source>
        <strain evidence="2">HY135</strain>
    </source>
</reference>
<proteinExistence type="predicted"/>
<protein>
    <submittedName>
        <fullName evidence="1">Uncharacterized protein</fullName>
    </submittedName>
</protein>
<dbReference type="OrthoDB" id="786951at2759"/>
<keyword evidence="2" id="KW-1185">Reference proteome</keyword>
<dbReference type="EMBL" id="JARK01001606">
    <property type="protein sequence ID" value="EYB86969.1"/>
    <property type="molecule type" value="Genomic_DNA"/>
</dbReference>